<dbReference type="Gene3D" id="1.10.260.40">
    <property type="entry name" value="lambda repressor-like DNA-binding domains"/>
    <property type="match status" value="1"/>
</dbReference>
<reference evidence="3" key="1">
    <citation type="submission" date="2020-10" db="EMBL/GenBank/DDBJ databases">
        <authorList>
            <person name="Castelo-Branco R."/>
            <person name="Eusebio N."/>
            <person name="Adriana R."/>
            <person name="Vieira A."/>
            <person name="Brugerolle De Fraissinette N."/>
            <person name="Rezende De Castro R."/>
            <person name="Schneider M.P."/>
            <person name="Vasconcelos V."/>
            <person name="Leao P.N."/>
        </authorList>
    </citation>
    <scope>NUCLEOTIDE SEQUENCE</scope>
    <source>
        <strain evidence="3">LEGE 11467</strain>
    </source>
</reference>
<dbReference type="InterPro" id="IPR050400">
    <property type="entry name" value="Bact_Cytoskel_RodZ"/>
</dbReference>
<feature type="compositionally biased region" description="Basic and acidic residues" evidence="1">
    <location>
        <begin position="277"/>
        <end position="289"/>
    </location>
</feature>
<evidence type="ECO:0000256" key="1">
    <source>
        <dbReference type="SAM" id="MobiDB-lite"/>
    </source>
</evidence>
<name>A0A928VYA2_9CYAN</name>
<feature type="domain" description="HTH cro/C1-type" evidence="2">
    <location>
        <begin position="57"/>
        <end position="117"/>
    </location>
</feature>
<sequence>MNVKEGISKLKNTSVVLKKVVRKLPGLKNLRLGIPERAKSSRELTPTLALAEMGTRLREHREQQNLSLEEVADRTMIPVRLLGAIENAKLEQLPEPVYIQGMLRRFADALGLNGAAFAREFPTGIEIQPKQMNWRDSPAAQLRPIHLYLLYIFLIVFSVRSLSYSIEQSRVPENPSSAPQELPKTTLASDTQQKPPSTPPTPNIVATASREGSDSSTVRVGVTVTEASWVLVEADGEVAFEGMLSEGTHSWEAKEQLTISAGNAGGILITHNGSEAEKMGERGAVEEVTFRAPPPS</sequence>
<dbReference type="PANTHER" id="PTHR34475:SF1">
    <property type="entry name" value="CYTOSKELETON PROTEIN RODZ"/>
    <property type="match status" value="1"/>
</dbReference>
<dbReference type="PROSITE" id="PS50943">
    <property type="entry name" value="HTH_CROC1"/>
    <property type="match status" value="1"/>
</dbReference>
<dbReference type="CDD" id="cd00093">
    <property type="entry name" value="HTH_XRE"/>
    <property type="match status" value="1"/>
</dbReference>
<feature type="region of interest" description="Disordered" evidence="1">
    <location>
        <begin position="277"/>
        <end position="296"/>
    </location>
</feature>
<evidence type="ECO:0000313" key="3">
    <source>
        <dbReference type="EMBL" id="MBE9039900.1"/>
    </source>
</evidence>
<dbReference type="InterPro" id="IPR001387">
    <property type="entry name" value="Cro/C1-type_HTH"/>
</dbReference>
<evidence type="ECO:0000259" key="2">
    <source>
        <dbReference type="PROSITE" id="PS50943"/>
    </source>
</evidence>
<dbReference type="SUPFAM" id="SSF47413">
    <property type="entry name" value="lambda repressor-like DNA-binding domains"/>
    <property type="match status" value="1"/>
</dbReference>
<comment type="caution">
    <text evidence="3">The sequence shown here is derived from an EMBL/GenBank/DDBJ whole genome shotgun (WGS) entry which is preliminary data.</text>
</comment>
<proteinExistence type="predicted"/>
<dbReference type="Proteomes" id="UP000621799">
    <property type="component" value="Unassembled WGS sequence"/>
</dbReference>
<feature type="region of interest" description="Disordered" evidence="1">
    <location>
        <begin position="170"/>
        <end position="218"/>
    </location>
</feature>
<dbReference type="PANTHER" id="PTHR34475">
    <property type="match status" value="1"/>
</dbReference>
<protein>
    <submittedName>
        <fullName evidence="3">Helix-turn-helix domain-containing protein</fullName>
    </submittedName>
</protein>
<dbReference type="Pfam" id="PF13464">
    <property type="entry name" value="RodZ_C"/>
    <property type="match status" value="1"/>
</dbReference>
<dbReference type="InterPro" id="IPR010982">
    <property type="entry name" value="Lambda_DNA-bd_dom_sf"/>
</dbReference>
<dbReference type="Pfam" id="PF13413">
    <property type="entry name" value="HTH_25"/>
    <property type="match status" value="1"/>
</dbReference>
<dbReference type="EMBL" id="JADEXN010000040">
    <property type="protein sequence ID" value="MBE9039900.1"/>
    <property type="molecule type" value="Genomic_DNA"/>
</dbReference>
<dbReference type="GO" id="GO:0003677">
    <property type="term" value="F:DNA binding"/>
    <property type="evidence" value="ECO:0007669"/>
    <property type="project" value="InterPro"/>
</dbReference>
<keyword evidence="4" id="KW-1185">Reference proteome</keyword>
<dbReference type="SMART" id="SM00530">
    <property type="entry name" value="HTH_XRE"/>
    <property type="match status" value="1"/>
</dbReference>
<dbReference type="AlphaFoldDB" id="A0A928VYA2"/>
<organism evidence="3 4">
    <name type="scientific">Zarconia navalis LEGE 11467</name>
    <dbReference type="NCBI Taxonomy" id="1828826"/>
    <lineage>
        <taxon>Bacteria</taxon>
        <taxon>Bacillati</taxon>
        <taxon>Cyanobacteriota</taxon>
        <taxon>Cyanophyceae</taxon>
        <taxon>Oscillatoriophycideae</taxon>
        <taxon>Oscillatoriales</taxon>
        <taxon>Oscillatoriales incertae sedis</taxon>
        <taxon>Zarconia</taxon>
        <taxon>Zarconia navalis</taxon>
    </lineage>
</organism>
<dbReference type="RefSeq" id="WP_264320159.1">
    <property type="nucleotide sequence ID" value="NZ_JADEXN010000040.1"/>
</dbReference>
<dbReference type="InterPro" id="IPR025194">
    <property type="entry name" value="RodZ-like_C"/>
</dbReference>
<accession>A0A928VYA2</accession>
<gene>
    <name evidence="3" type="ORF">IQ235_03725</name>
</gene>
<evidence type="ECO:0000313" key="4">
    <source>
        <dbReference type="Proteomes" id="UP000621799"/>
    </source>
</evidence>